<dbReference type="CDD" id="cd00761">
    <property type="entry name" value="Glyco_tranf_GTA_type"/>
    <property type="match status" value="1"/>
</dbReference>
<gene>
    <name evidence="2" type="ORF">SAMN05661044_05204</name>
</gene>
<dbReference type="EMBL" id="FOAF01000013">
    <property type="protein sequence ID" value="SEM44684.1"/>
    <property type="molecule type" value="Genomic_DNA"/>
</dbReference>
<evidence type="ECO:0000313" key="3">
    <source>
        <dbReference type="Proteomes" id="UP000199421"/>
    </source>
</evidence>
<dbReference type="GO" id="GO:0016758">
    <property type="term" value="F:hexosyltransferase activity"/>
    <property type="evidence" value="ECO:0007669"/>
    <property type="project" value="UniProtKB-ARBA"/>
</dbReference>
<feature type="domain" description="Glycosyltransferase 2-like" evidence="1">
    <location>
        <begin position="7"/>
        <end position="124"/>
    </location>
</feature>
<evidence type="ECO:0000259" key="1">
    <source>
        <dbReference type="Pfam" id="PF00535"/>
    </source>
</evidence>
<reference evidence="3" key="1">
    <citation type="submission" date="2016-10" db="EMBL/GenBank/DDBJ databases">
        <authorList>
            <person name="Varghese N."/>
            <person name="Submissions S."/>
        </authorList>
    </citation>
    <scope>NUCLEOTIDE SEQUENCE [LARGE SCALE GENOMIC DNA]</scope>
    <source>
        <strain evidence="3">DSM 18733</strain>
    </source>
</reference>
<sequence length="334" mass="38523">MIKIEFSVIICSFNPDKRLLDRALRAICNLESSGYKTEIILVDNNSNPPLKEQEYIISYLNHFSEIKIIVESAPGLMNARITGIESSRGKNIIFFDDDNEPEKEYLIELERLKRKYPEVGCWGPGIVDVDFLDGVDNEVEEYARFIFQERNEIDVRFSDKKAWQTCYPFGTGLCLERPLLLKFIDLVKNGTYTLTGRKMGQLSSGEDLQMVLFFIKNGMAAGVSPGLRVTHMIPKKRTAHSYLKKISFGTTVAVPISQLQIFPEFGSDLKKDMYPIFRFSKKALFTMAKIYFIKDRIKQYKLISFIAYRYGIYQAFNKCIPKTVRFVVKVLKLI</sequence>
<dbReference type="AlphaFoldDB" id="A0A1H7YFM3"/>
<keyword evidence="2" id="KW-0808">Transferase</keyword>
<dbReference type="RefSeq" id="WP_093331821.1">
    <property type="nucleotide sequence ID" value="NZ_FOAF01000013.1"/>
</dbReference>
<dbReference type="InterPro" id="IPR029044">
    <property type="entry name" value="Nucleotide-diphossugar_trans"/>
</dbReference>
<dbReference type="Gene3D" id="3.90.550.10">
    <property type="entry name" value="Spore Coat Polysaccharide Biosynthesis Protein SpsA, Chain A"/>
    <property type="match status" value="1"/>
</dbReference>
<protein>
    <submittedName>
        <fullName evidence="2">Glycosyl transferase family 2</fullName>
    </submittedName>
</protein>
<dbReference type="OrthoDB" id="786280at2"/>
<dbReference type="SUPFAM" id="SSF53448">
    <property type="entry name" value="Nucleotide-diphospho-sugar transferases"/>
    <property type="match status" value="1"/>
</dbReference>
<dbReference type="Proteomes" id="UP000199421">
    <property type="component" value="Unassembled WGS sequence"/>
</dbReference>
<dbReference type="STRING" id="407022.SAMN05661044_05204"/>
<organism evidence="2 3">
    <name type="scientific">Olivibacter domesticus</name>
    <name type="common">Pseudosphingobacterium domesticum</name>
    <dbReference type="NCBI Taxonomy" id="407022"/>
    <lineage>
        <taxon>Bacteria</taxon>
        <taxon>Pseudomonadati</taxon>
        <taxon>Bacteroidota</taxon>
        <taxon>Sphingobacteriia</taxon>
        <taxon>Sphingobacteriales</taxon>
        <taxon>Sphingobacteriaceae</taxon>
        <taxon>Olivibacter</taxon>
    </lineage>
</organism>
<accession>A0A1H7YFM3</accession>
<evidence type="ECO:0000313" key="2">
    <source>
        <dbReference type="EMBL" id="SEM44684.1"/>
    </source>
</evidence>
<dbReference type="InterPro" id="IPR001173">
    <property type="entry name" value="Glyco_trans_2-like"/>
</dbReference>
<name>A0A1H7YFM3_OLID1</name>
<proteinExistence type="predicted"/>
<keyword evidence="3" id="KW-1185">Reference proteome</keyword>
<dbReference type="PANTHER" id="PTHR22916">
    <property type="entry name" value="GLYCOSYLTRANSFERASE"/>
    <property type="match status" value="1"/>
</dbReference>
<dbReference type="Pfam" id="PF00535">
    <property type="entry name" value="Glycos_transf_2"/>
    <property type="match status" value="1"/>
</dbReference>